<organism evidence="2 3">
    <name type="scientific">Clostridium tarantellae</name>
    <dbReference type="NCBI Taxonomy" id="39493"/>
    <lineage>
        <taxon>Bacteria</taxon>
        <taxon>Bacillati</taxon>
        <taxon>Bacillota</taxon>
        <taxon>Clostridia</taxon>
        <taxon>Eubacteriales</taxon>
        <taxon>Clostridiaceae</taxon>
        <taxon>Clostridium</taxon>
    </lineage>
</organism>
<dbReference type="Pfam" id="PF07486">
    <property type="entry name" value="Hydrolase_2"/>
    <property type="match status" value="1"/>
</dbReference>
<keyword evidence="3" id="KW-1185">Reference proteome</keyword>
<dbReference type="EMBL" id="WHJC01000058">
    <property type="protein sequence ID" value="MPQ43326.1"/>
    <property type="molecule type" value="Genomic_DNA"/>
</dbReference>
<dbReference type="AlphaFoldDB" id="A0A6I1MIG4"/>
<evidence type="ECO:0000313" key="3">
    <source>
        <dbReference type="Proteomes" id="UP000430345"/>
    </source>
</evidence>
<protein>
    <submittedName>
        <fullName evidence="2">Cell wall hydrolase</fullName>
    </submittedName>
</protein>
<dbReference type="Gene3D" id="6.20.240.60">
    <property type="match status" value="1"/>
</dbReference>
<name>A0A6I1MIG4_9CLOT</name>
<dbReference type="Proteomes" id="UP000430345">
    <property type="component" value="Unassembled WGS sequence"/>
</dbReference>
<dbReference type="RefSeq" id="WP_152888753.1">
    <property type="nucleotide sequence ID" value="NZ_WHJC01000058.1"/>
</dbReference>
<accession>A0A6I1MIG4</accession>
<dbReference type="OrthoDB" id="9785345at2"/>
<dbReference type="InterPro" id="IPR042047">
    <property type="entry name" value="SleB_dom1"/>
</dbReference>
<gene>
    <name evidence="2" type="ORF">GBZ86_06090</name>
</gene>
<sequence>MKRKLIPFFLFLAFAIIVITINKNNLVKGEPKIMKNEIEIKNILYNNSLIVSYNEDTINETDLFHESDEIVEVFNSSNCKYNITRKDLDLMAKVVFAESKGEPYDGKVAVASVILNRLIHPNFPNTIQKVITQKNAFSCVVNGNVPVVPDSDSYNAVREALKGNDPSKEALYFYNPKIATCSWMKGVEKLNVTNIGQHVFFTAN</sequence>
<dbReference type="Gene3D" id="1.10.10.2520">
    <property type="entry name" value="Cell wall hydrolase SleB, domain 1"/>
    <property type="match status" value="1"/>
</dbReference>
<evidence type="ECO:0000313" key="2">
    <source>
        <dbReference type="EMBL" id="MPQ43326.1"/>
    </source>
</evidence>
<dbReference type="InterPro" id="IPR011105">
    <property type="entry name" value="Cell_wall_hydrolase_SleB"/>
</dbReference>
<dbReference type="GO" id="GO:0016787">
    <property type="term" value="F:hydrolase activity"/>
    <property type="evidence" value="ECO:0007669"/>
    <property type="project" value="UniProtKB-KW"/>
</dbReference>
<proteinExistence type="predicted"/>
<keyword evidence="2" id="KW-0378">Hydrolase</keyword>
<feature type="domain" description="Cell wall hydrolase SleB" evidence="1">
    <location>
        <begin position="101"/>
        <end position="201"/>
    </location>
</feature>
<comment type="caution">
    <text evidence="2">The sequence shown here is derived from an EMBL/GenBank/DDBJ whole genome shotgun (WGS) entry which is preliminary data.</text>
</comment>
<evidence type="ECO:0000259" key="1">
    <source>
        <dbReference type="Pfam" id="PF07486"/>
    </source>
</evidence>
<reference evidence="2 3" key="1">
    <citation type="submission" date="2019-10" db="EMBL/GenBank/DDBJ databases">
        <title>The Genome Sequence of Clostridium tarantellae Isolated from Fish Brain.</title>
        <authorList>
            <person name="Bano L."/>
            <person name="Kiel M."/>
            <person name="Sales G."/>
            <person name="Doxey A.C."/>
            <person name="Mansfield M.J."/>
            <person name="Schiavone M."/>
            <person name="Rossetto O."/>
            <person name="Pirazzini M."/>
            <person name="Dobrindt U."/>
            <person name="Montecucco C."/>
        </authorList>
    </citation>
    <scope>NUCLEOTIDE SEQUENCE [LARGE SCALE GENOMIC DNA]</scope>
    <source>
        <strain evidence="2 3">DSM 3997</strain>
    </source>
</reference>